<dbReference type="InterPro" id="IPR037464">
    <property type="entry name" value="Taspase1"/>
</dbReference>
<dbReference type="InterPro" id="IPR029055">
    <property type="entry name" value="Ntn_hydrolases_N"/>
</dbReference>
<dbReference type="AlphaFoldDB" id="A0A978V5M6"/>
<evidence type="ECO:0000256" key="15">
    <source>
        <dbReference type="PIRSR" id="PIRSR600246-3"/>
    </source>
</evidence>
<dbReference type="GO" id="GO:0004298">
    <property type="term" value="F:threonine-type endopeptidase activity"/>
    <property type="evidence" value="ECO:0007669"/>
    <property type="project" value="InterPro"/>
</dbReference>
<feature type="site" description="Cleavage; by autolysis" evidence="15">
    <location>
        <begin position="577"/>
        <end position="578"/>
    </location>
</feature>
<evidence type="ECO:0000256" key="2">
    <source>
        <dbReference type="ARBA" id="ARBA00004496"/>
    </source>
</evidence>
<evidence type="ECO:0000256" key="7">
    <source>
        <dbReference type="ARBA" id="ARBA00012730"/>
    </source>
</evidence>
<comment type="subcellular location">
    <subcellularLocation>
        <location evidence="2 19">Cytoplasm</location>
    </subcellularLocation>
</comment>
<evidence type="ECO:0000256" key="10">
    <source>
        <dbReference type="ARBA" id="ARBA00022723"/>
    </source>
</evidence>
<feature type="active site" description="Proton donor/acceptor" evidence="16">
    <location>
        <position position="45"/>
    </location>
</feature>
<evidence type="ECO:0000256" key="17">
    <source>
        <dbReference type="PIRSR" id="PIRSR605002-2"/>
    </source>
</evidence>
<dbReference type="InterPro" id="IPR000246">
    <property type="entry name" value="Peptidase_T2"/>
</dbReference>
<evidence type="ECO:0000256" key="14">
    <source>
        <dbReference type="PIRSR" id="PIRSR600246-1"/>
    </source>
</evidence>
<feature type="binding site" evidence="18">
    <location>
        <position position="43"/>
    </location>
    <ligand>
        <name>Mg(2+)</name>
        <dbReference type="ChEBI" id="CHEBI:18420"/>
        <label>1</label>
    </ligand>
</feature>
<proteinExistence type="inferred from homology"/>
<evidence type="ECO:0000313" key="20">
    <source>
        <dbReference type="EMBL" id="KAH7522659.1"/>
    </source>
</evidence>
<dbReference type="SFLD" id="SFLDS00003">
    <property type="entry name" value="Haloacid_Dehalogenase"/>
    <property type="match status" value="1"/>
</dbReference>
<dbReference type="EC" id="5.4.2.8" evidence="7 19"/>
<dbReference type="SFLD" id="SFLDF00445">
    <property type="entry name" value="alpha-phosphomannomutase"/>
    <property type="match status" value="1"/>
</dbReference>
<dbReference type="InterPro" id="IPR043169">
    <property type="entry name" value="PMM_cap"/>
</dbReference>
<feature type="binding site" evidence="17">
    <location>
        <position position="154"/>
    </location>
    <ligand>
        <name>alpha-D-mannose 1-phosphate</name>
        <dbReference type="ChEBI" id="CHEBI:58409"/>
    </ligand>
</feature>
<reference evidence="20" key="1">
    <citation type="journal article" date="2021" name="Front. Plant Sci.">
        <title>Chromosome-Scale Genome Assembly for Chinese Sour Jujube and Insights Into Its Genome Evolution and Domestication Signature.</title>
        <authorList>
            <person name="Shen L.-Y."/>
            <person name="Luo H."/>
            <person name="Wang X.-L."/>
            <person name="Wang X.-M."/>
            <person name="Qiu X.-J."/>
            <person name="Liu H."/>
            <person name="Zhou S.-S."/>
            <person name="Jia K.-H."/>
            <person name="Nie S."/>
            <person name="Bao Y.-T."/>
            <person name="Zhang R.-G."/>
            <person name="Yun Q.-Z."/>
            <person name="Chai Y.-H."/>
            <person name="Lu J.-Y."/>
            <person name="Li Y."/>
            <person name="Zhao S.-W."/>
            <person name="Mao J.-F."/>
            <person name="Jia S.-G."/>
            <person name="Mao Y.-M."/>
        </authorList>
    </citation>
    <scope>NUCLEOTIDE SEQUENCE</scope>
    <source>
        <strain evidence="20">AT0</strain>
        <tissue evidence="20">Leaf</tissue>
    </source>
</reference>
<feature type="binding site" evidence="18">
    <location>
        <position position="238"/>
    </location>
    <ligand>
        <name>Mg(2+)</name>
        <dbReference type="ChEBI" id="CHEBI:18420"/>
        <label>1</label>
    </ligand>
</feature>
<evidence type="ECO:0000256" key="8">
    <source>
        <dbReference type="ARBA" id="ARBA00021706"/>
    </source>
</evidence>
<name>A0A978V5M6_ZIZJJ</name>
<comment type="similarity">
    <text evidence="4 19">Belongs to the eukaryotic PMM family.</text>
</comment>
<keyword evidence="9 19" id="KW-0963">Cytoplasm</keyword>
<evidence type="ECO:0000256" key="9">
    <source>
        <dbReference type="ARBA" id="ARBA00022490"/>
    </source>
</evidence>
<comment type="caution">
    <text evidence="20">The sequence shown here is derived from an EMBL/GenBank/DDBJ whole genome shotgun (WGS) entry which is preliminary data.</text>
</comment>
<comment type="cofactor">
    <cofactor evidence="18">
        <name>Mg(2+)</name>
        <dbReference type="ChEBI" id="CHEBI:18420"/>
    </cofactor>
</comment>
<feature type="binding site" evidence="17">
    <location>
        <position position="165"/>
    </location>
    <ligand>
        <name>alpha-D-mannose 1-phosphate</name>
        <dbReference type="ChEBI" id="CHEBI:58409"/>
    </ligand>
</feature>
<dbReference type="InterPro" id="IPR006379">
    <property type="entry name" value="HAD-SF_hydro_IIB"/>
</dbReference>
<feature type="active site" description="Nucleophile" evidence="16">
    <location>
        <position position="43"/>
    </location>
</feature>
<dbReference type="Gene3D" id="3.60.20.30">
    <property type="entry name" value="(Glycosyl)asparaginase"/>
    <property type="match status" value="1"/>
</dbReference>
<evidence type="ECO:0000256" key="11">
    <source>
        <dbReference type="ARBA" id="ARBA00022842"/>
    </source>
</evidence>
<protein>
    <recommendedName>
        <fullName evidence="8 19">Phosphomannomutase</fullName>
        <ecNumber evidence="7 19">5.4.2.8</ecNumber>
    </recommendedName>
</protein>
<gene>
    <name evidence="20" type="ORF">FEM48_Zijuj07G0162200</name>
</gene>
<dbReference type="GO" id="GO:0004615">
    <property type="term" value="F:phosphomannomutase activity"/>
    <property type="evidence" value="ECO:0007669"/>
    <property type="project" value="UniProtKB-EC"/>
</dbReference>
<feature type="active site" description="Nucleophile" evidence="14">
    <location>
        <position position="578"/>
    </location>
</feature>
<dbReference type="GO" id="GO:0005829">
    <property type="term" value="C:cytosol"/>
    <property type="evidence" value="ECO:0007669"/>
    <property type="project" value="TreeGrafter"/>
</dbReference>
<dbReference type="InterPro" id="IPR036412">
    <property type="entry name" value="HAD-like_sf"/>
</dbReference>
<keyword evidence="12 19" id="KW-0413">Isomerase</keyword>
<dbReference type="GO" id="GO:0006487">
    <property type="term" value="P:protein N-linked glycosylation"/>
    <property type="evidence" value="ECO:0007669"/>
    <property type="project" value="TreeGrafter"/>
</dbReference>
<keyword evidence="11 18" id="KW-0460">Magnesium</keyword>
<comment type="function">
    <text evidence="13">Catalyzes the interconversion of mannose-6-phosphate to mannose-1-phosphate, the precursor for the synthesis of GDP-mannose. GDP-mannose is an essential sugar nucleotide for the synthesis of D-mannose-containing cell wall polysaccharides (galactomannans and glucomannans), glycolipids, glycoproteins and the antioxidant L-ascorbate. Can complement the yeast temperature-sensitive mutant sec53-6.</text>
</comment>
<dbReference type="PANTHER" id="PTHR10466">
    <property type="entry name" value="PHOSPHOMANNOMUTASE"/>
    <property type="match status" value="1"/>
</dbReference>
<comment type="catalytic activity">
    <reaction evidence="1 19">
        <text>alpha-D-mannose 1-phosphate = D-mannose 6-phosphate</text>
        <dbReference type="Rhea" id="RHEA:11140"/>
        <dbReference type="ChEBI" id="CHEBI:58409"/>
        <dbReference type="ChEBI" id="CHEBI:58735"/>
        <dbReference type="EC" id="5.4.2.8"/>
    </reaction>
</comment>
<organism evidence="20 21">
    <name type="scientific">Ziziphus jujuba var. spinosa</name>
    <dbReference type="NCBI Taxonomy" id="714518"/>
    <lineage>
        <taxon>Eukaryota</taxon>
        <taxon>Viridiplantae</taxon>
        <taxon>Streptophyta</taxon>
        <taxon>Embryophyta</taxon>
        <taxon>Tracheophyta</taxon>
        <taxon>Spermatophyta</taxon>
        <taxon>Magnoliopsida</taxon>
        <taxon>eudicotyledons</taxon>
        <taxon>Gunneridae</taxon>
        <taxon>Pentapetalae</taxon>
        <taxon>rosids</taxon>
        <taxon>fabids</taxon>
        <taxon>Rosales</taxon>
        <taxon>Rhamnaceae</taxon>
        <taxon>Paliureae</taxon>
        <taxon>Ziziphus</taxon>
    </lineage>
</organism>
<evidence type="ECO:0000256" key="13">
    <source>
        <dbReference type="ARBA" id="ARBA00056631"/>
    </source>
</evidence>
<dbReference type="SUPFAM" id="SSF56235">
    <property type="entry name" value="N-terminal nucleophile aminohydrolases (Ntn hydrolases)"/>
    <property type="match status" value="1"/>
</dbReference>
<evidence type="ECO:0000256" key="12">
    <source>
        <dbReference type="ARBA" id="ARBA00023235"/>
    </source>
</evidence>
<dbReference type="Pfam" id="PF03332">
    <property type="entry name" value="PMM"/>
    <property type="match status" value="1"/>
</dbReference>
<dbReference type="GO" id="GO:0009298">
    <property type="term" value="P:GDP-mannose biosynthetic process"/>
    <property type="evidence" value="ECO:0007669"/>
    <property type="project" value="InterPro"/>
</dbReference>
<dbReference type="Proteomes" id="UP000813462">
    <property type="component" value="Unassembled WGS sequence"/>
</dbReference>
<comment type="subunit">
    <text evidence="6 19">Homodimer.</text>
</comment>
<dbReference type="NCBIfam" id="TIGR01484">
    <property type="entry name" value="HAD-SF-IIB"/>
    <property type="match status" value="1"/>
</dbReference>
<comment type="subunit">
    <text evidence="5">Heterotetramer of two alpha and two beta chains arranged as a dimer of alpha/beta heterodimers.</text>
</comment>
<evidence type="ECO:0000256" key="18">
    <source>
        <dbReference type="PIRSR" id="PIRSR605002-3"/>
    </source>
</evidence>
<dbReference type="InterPro" id="IPR023214">
    <property type="entry name" value="HAD_sf"/>
</dbReference>
<evidence type="ECO:0000256" key="5">
    <source>
        <dbReference type="ARBA" id="ARBA00011601"/>
    </source>
</evidence>
<dbReference type="SUPFAM" id="SSF56784">
    <property type="entry name" value="HAD-like"/>
    <property type="match status" value="1"/>
</dbReference>
<dbReference type="SFLD" id="SFLDG01140">
    <property type="entry name" value="C2.B:_Phosphomannomutase_and_P"/>
    <property type="match status" value="1"/>
</dbReference>
<feature type="binding site" evidence="17">
    <location>
        <position position="210"/>
    </location>
    <ligand>
        <name>alpha-D-mannose 1-phosphate</name>
        <dbReference type="ChEBI" id="CHEBI:58409"/>
    </ligand>
</feature>
<evidence type="ECO:0000256" key="4">
    <source>
        <dbReference type="ARBA" id="ARBA00009736"/>
    </source>
</evidence>
<evidence type="ECO:0000256" key="19">
    <source>
        <dbReference type="RuleBase" id="RU361118"/>
    </source>
</evidence>
<feature type="binding site" evidence="18">
    <location>
        <position position="255"/>
    </location>
    <ligand>
        <name>Mg(2+)</name>
        <dbReference type="ChEBI" id="CHEBI:18420"/>
        <label>1</label>
    </ligand>
</feature>
<dbReference type="Gene3D" id="3.40.50.1000">
    <property type="entry name" value="HAD superfamily/HAD-like"/>
    <property type="match status" value="1"/>
</dbReference>
<evidence type="ECO:0000313" key="21">
    <source>
        <dbReference type="Proteomes" id="UP000813462"/>
    </source>
</evidence>
<feature type="binding site" evidence="18">
    <location>
        <position position="250"/>
    </location>
    <ligand>
        <name>Mg(2+)</name>
        <dbReference type="ChEBI" id="CHEBI:18420"/>
        <label>1</label>
    </ligand>
</feature>
<evidence type="ECO:0000256" key="1">
    <source>
        <dbReference type="ARBA" id="ARBA00000586"/>
    </source>
</evidence>
<dbReference type="SFLD" id="SFLDG01143">
    <property type="entry name" value="C2.B.3:_Phosphomannomutase_Lik"/>
    <property type="match status" value="1"/>
</dbReference>
<evidence type="ECO:0000256" key="16">
    <source>
        <dbReference type="PIRSR" id="PIRSR605002-1"/>
    </source>
</evidence>
<dbReference type="GO" id="GO:0006013">
    <property type="term" value="P:mannose metabolic process"/>
    <property type="evidence" value="ECO:0007669"/>
    <property type="project" value="TreeGrafter"/>
</dbReference>
<evidence type="ECO:0000256" key="6">
    <source>
        <dbReference type="ARBA" id="ARBA00011738"/>
    </source>
</evidence>
<feature type="binding site" evidence="18">
    <location>
        <position position="45"/>
    </location>
    <ligand>
        <name>Mg(2+)</name>
        <dbReference type="ChEBI" id="CHEBI:18420"/>
        <label>1</label>
    </ligand>
</feature>
<comment type="pathway">
    <text evidence="3 19">Nucleotide-sugar biosynthesis; GDP-alpha-D-mannose biosynthesis; alpha-D-mannose 1-phosphate from D-fructose 6-phosphate: step 2/2.</text>
</comment>
<feature type="binding site" evidence="17">
    <location>
        <position position="212"/>
    </location>
    <ligand>
        <name>alpha-D-mannose 1-phosphate</name>
        <dbReference type="ChEBI" id="CHEBI:58409"/>
    </ligand>
</feature>
<dbReference type="Gene3D" id="3.30.1240.20">
    <property type="match status" value="1"/>
</dbReference>
<keyword evidence="10 18" id="KW-0479">Metal-binding</keyword>
<accession>A0A978V5M6</accession>
<sequence length="799" mass="86888">MLPNRVVEISIYDNNFGICGVGARKILRSAMALPKQGVIALFDVDGTLTAPRKDSTPQMLEFMRELRKVVTVGVVGGSDFSKVNEQLGKTVLDDYDYVFTENGLVAHKGGKLIGTQNLKSFLGEEQLKEFINFTLHYIADLDIPIKRGTFIEFRNGMLNVSPIGRNCSQEERDEFEKYDKIHNIRPKMISVLQEKFAHLNLTFSIGGQISFDVFPHGWDKTYCLRYLDDFPEIHFFGDKTYKGGNDHEIYESERTIGHTVTSPEDTVEQCKALFLVSLIGDAVYINCFVFRLLAWALKVESTYFPKYPSEFTQRQSGFPLMAKQVDQEGEKARFFVAVHVGAGFHAPSNEKALRSAMKRACLAAASLLRKEQFQFHAEMGSGGCVDAVSAAIQDDPSTNAGRGSNLTEDGRVECDASVMDGDSGAFGAVGAVPGVRNAIQIAALLAKEQTVGSSLLGRIPPIFLVGEGARIWAKSKGIAEADEWLVTERAKAQWIKFRAMIDDAKAKAENSSVELNCTPEETSGRSVGMLLAGSYKHDILCFSIVLLNIPYVFKVSSEAQSCYSLKRDGDEEDCIMDTVGVICVDTNGHIACGASSGGIAMKVGGRVGLAAMYGSGCWASSKGPFGAPFVVGCCVSGAGEYLMKGFAARECCVSSSLYVLIKELPLNYSFYNSTCLCGQIEAFILKGFAAFMNVEMAKLECGARLCAISYLKACKDSGADRSAGILLVQADTPITVSGGPPKLKAIEIAAAYSSLSFGIGYFGSSMERPKVSILRSKNQQRSGVDHFEARIDLSGDKLL</sequence>
<feature type="binding site" evidence="17">
    <location>
        <position position="52"/>
    </location>
    <ligand>
        <name>alpha-D-mannose 1-phosphate</name>
        <dbReference type="ChEBI" id="CHEBI:58409"/>
    </ligand>
</feature>
<dbReference type="CDD" id="cd04514">
    <property type="entry name" value="Taspase1_like"/>
    <property type="match status" value="1"/>
</dbReference>
<dbReference type="InterPro" id="IPR005002">
    <property type="entry name" value="PMM"/>
</dbReference>
<feature type="binding site" evidence="17">
    <location>
        <position position="172"/>
    </location>
    <ligand>
        <name>alpha-D-mannose 1-phosphate</name>
        <dbReference type="ChEBI" id="CHEBI:58409"/>
    </ligand>
</feature>
<evidence type="ECO:0000256" key="3">
    <source>
        <dbReference type="ARBA" id="ARBA00004699"/>
    </source>
</evidence>
<dbReference type="PANTHER" id="PTHR10466:SF0">
    <property type="entry name" value="PHOSPHOMANNOMUTASE"/>
    <property type="match status" value="1"/>
</dbReference>
<dbReference type="GO" id="GO:0046872">
    <property type="term" value="F:metal ion binding"/>
    <property type="evidence" value="ECO:0007669"/>
    <property type="project" value="UniProtKB-KW"/>
</dbReference>
<dbReference type="EMBL" id="JAEACU010000007">
    <property type="protein sequence ID" value="KAH7522659.1"/>
    <property type="molecule type" value="Genomic_DNA"/>
</dbReference>
<dbReference type="Pfam" id="PF01112">
    <property type="entry name" value="Asparaginase_2"/>
    <property type="match status" value="1"/>
</dbReference>
<dbReference type="FunFam" id="3.30.1240.20:FF:000001">
    <property type="entry name" value="Phosphomannomutase"/>
    <property type="match status" value="1"/>
</dbReference>
<dbReference type="CDD" id="cd02585">
    <property type="entry name" value="HAD_PMM"/>
    <property type="match status" value="1"/>
</dbReference>